<reference evidence="11 12" key="1">
    <citation type="submission" date="2016-02" db="EMBL/GenBank/DDBJ databases">
        <title>Comparison of Clostridium stercorarium subspecies using comparative genomics and transcriptomics.</title>
        <authorList>
            <person name="Schellenberg J."/>
            <person name="Thallinger G."/>
            <person name="Levin D.B."/>
            <person name="Zhang X."/>
            <person name="Alvare G."/>
            <person name="Fristensky B."/>
            <person name="Sparling R."/>
        </authorList>
    </citation>
    <scope>NUCLEOTIDE SEQUENCE [LARGE SCALE GENOMIC DNA]</scope>
    <source>
        <strain evidence="11 12">DSM 9219</strain>
    </source>
</reference>
<gene>
    <name evidence="11" type="ORF">CSTERLE_10580</name>
</gene>
<dbReference type="InterPro" id="IPR011527">
    <property type="entry name" value="ABC1_TM_dom"/>
</dbReference>
<keyword evidence="2" id="KW-0813">Transport</keyword>
<dbReference type="PANTHER" id="PTHR43394">
    <property type="entry name" value="ATP-DEPENDENT PERMEASE MDL1, MITOCHONDRIAL"/>
    <property type="match status" value="1"/>
</dbReference>
<dbReference type="EMBL" id="CP014673">
    <property type="protein sequence ID" value="ANX01986.1"/>
    <property type="molecule type" value="Genomic_DNA"/>
</dbReference>
<dbReference type="CDD" id="cd18544">
    <property type="entry name" value="ABC_6TM_TmrA_like"/>
    <property type="match status" value="1"/>
</dbReference>
<evidence type="ECO:0000259" key="10">
    <source>
        <dbReference type="PROSITE" id="PS50929"/>
    </source>
</evidence>
<evidence type="ECO:0000256" key="2">
    <source>
        <dbReference type="ARBA" id="ARBA00022448"/>
    </source>
</evidence>
<name>A0A1B1YMN1_THEST</name>
<dbReference type="PROSITE" id="PS50893">
    <property type="entry name" value="ABC_TRANSPORTER_2"/>
    <property type="match status" value="1"/>
</dbReference>
<evidence type="ECO:0000259" key="9">
    <source>
        <dbReference type="PROSITE" id="PS50893"/>
    </source>
</evidence>
<dbReference type="SUPFAM" id="SSF52540">
    <property type="entry name" value="P-loop containing nucleoside triphosphate hydrolases"/>
    <property type="match status" value="1"/>
</dbReference>
<evidence type="ECO:0000256" key="7">
    <source>
        <dbReference type="ARBA" id="ARBA00023136"/>
    </source>
</evidence>
<evidence type="ECO:0000256" key="1">
    <source>
        <dbReference type="ARBA" id="ARBA00004651"/>
    </source>
</evidence>
<dbReference type="SUPFAM" id="SSF90123">
    <property type="entry name" value="ABC transporter transmembrane region"/>
    <property type="match status" value="1"/>
</dbReference>
<feature type="transmembrane region" description="Helical" evidence="8">
    <location>
        <begin position="153"/>
        <end position="172"/>
    </location>
</feature>
<dbReference type="SMART" id="SM00382">
    <property type="entry name" value="AAA"/>
    <property type="match status" value="1"/>
</dbReference>
<evidence type="ECO:0000313" key="12">
    <source>
        <dbReference type="Proteomes" id="UP000092931"/>
    </source>
</evidence>
<evidence type="ECO:0000256" key="8">
    <source>
        <dbReference type="SAM" id="Phobius"/>
    </source>
</evidence>
<feature type="transmembrane region" description="Helical" evidence="8">
    <location>
        <begin position="25"/>
        <end position="52"/>
    </location>
</feature>
<evidence type="ECO:0000313" key="11">
    <source>
        <dbReference type="EMBL" id="ANX01986.1"/>
    </source>
</evidence>
<dbReference type="RefSeq" id="WP_015359745.1">
    <property type="nucleotide sequence ID" value="NZ_CP014673.1"/>
</dbReference>
<dbReference type="InterPro" id="IPR039421">
    <property type="entry name" value="Type_1_exporter"/>
</dbReference>
<keyword evidence="3 8" id="KW-0812">Transmembrane</keyword>
<comment type="subcellular location">
    <subcellularLocation>
        <location evidence="1">Cell membrane</location>
        <topology evidence="1">Multi-pass membrane protein</topology>
    </subcellularLocation>
</comment>
<dbReference type="Gene3D" id="3.40.50.300">
    <property type="entry name" value="P-loop containing nucleotide triphosphate hydrolases"/>
    <property type="match status" value="1"/>
</dbReference>
<feature type="transmembrane region" description="Helical" evidence="8">
    <location>
        <begin position="80"/>
        <end position="103"/>
    </location>
</feature>
<keyword evidence="4" id="KW-0547">Nucleotide-binding</keyword>
<dbReference type="AlphaFoldDB" id="A0A1B1YMN1"/>
<evidence type="ECO:0000256" key="5">
    <source>
        <dbReference type="ARBA" id="ARBA00022840"/>
    </source>
</evidence>
<dbReference type="InterPro" id="IPR036640">
    <property type="entry name" value="ABC1_TM_sf"/>
</dbReference>
<dbReference type="InterPro" id="IPR017871">
    <property type="entry name" value="ABC_transporter-like_CS"/>
</dbReference>
<evidence type="ECO:0000256" key="3">
    <source>
        <dbReference type="ARBA" id="ARBA00022692"/>
    </source>
</evidence>
<keyword evidence="5 11" id="KW-0067">ATP-binding</keyword>
<evidence type="ECO:0000256" key="4">
    <source>
        <dbReference type="ARBA" id="ARBA00022741"/>
    </source>
</evidence>
<dbReference type="InterPro" id="IPR003593">
    <property type="entry name" value="AAA+_ATPase"/>
</dbReference>
<dbReference type="PANTHER" id="PTHR43394:SF1">
    <property type="entry name" value="ATP-BINDING CASSETTE SUB-FAMILY B MEMBER 10, MITOCHONDRIAL"/>
    <property type="match status" value="1"/>
</dbReference>
<dbReference type="GO" id="GO:0015421">
    <property type="term" value="F:ABC-type oligopeptide transporter activity"/>
    <property type="evidence" value="ECO:0007669"/>
    <property type="project" value="TreeGrafter"/>
</dbReference>
<dbReference type="PROSITE" id="PS00211">
    <property type="entry name" value="ABC_TRANSPORTER_1"/>
    <property type="match status" value="1"/>
</dbReference>
<dbReference type="Pfam" id="PF00664">
    <property type="entry name" value="ABC_membrane"/>
    <property type="match status" value="1"/>
</dbReference>
<dbReference type="Pfam" id="PF00005">
    <property type="entry name" value="ABC_tran"/>
    <property type="match status" value="1"/>
</dbReference>
<feature type="transmembrane region" description="Helical" evidence="8">
    <location>
        <begin position="178"/>
        <end position="196"/>
    </location>
</feature>
<feature type="domain" description="ABC transmembrane type-1" evidence="10">
    <location>
        <begin position="37"/>
        <end position="321"/>
    </location>
</feature>
<evidence type="ECO:0000256" key="6">
    <source>
        <dbReference type="ARBA" id="ARBA00022989"/>
    </source>
</evidence>
<keyword evidence="6 8" id="KW-1133">Transmembrane helix</keyword>
<dbReference type="CDD" id="cd03254">
    <property type="entry name" value="ABCC_Glucan_exporter_like"/>
    <property type="match status" value="1"/>
</dbReference>
<organism evidence="11 12">
    <name type="scientific">Thermoclostridium stercorarium subsp. leptospartum DSM 9219</name>
    <dbReference type="NCBI Taxonomy" id="1346611"/>
    <lineage>
        <taxon>Bacteria</taxon>
        <taxon>Bacillati</taxon>
        <taxon>Bacillota</taxon>
        <taxon>Clostridia</taxon>
        <taxon>Eubacteriales</taxon>
        <taxon>Oscillospiraceae</taxon>
        <taxon>Thermoclostridium</taxon>
    </lineage>
</organism>
<dbReference type="GO" id="GO:0005524">
    <property type="term" value="F:ATP binding"/>
    <property type="evidence" value="ECO:0007669"/>
    <property type="project" value="UniProtKB-KW"/>
</dbReference>
<feature type="domain" description="ABC transporter" evidence="9">
    <location>
        <begin position="355"/>
        <end position="589"/>
    </location>
</feature>
<dbReference type="InterPro" id="IPR027417">
    <property type="entry name" value="P-loop_NTPase"/>
</dbReference>
<dbReference type="GO" id="GO:0005886">
    <property type="term" value="C:plasma membrane"/>
    <property type="evidence" value="ECO:0007669"/>
    <property type="project" value="UniProtKB-SubCell"/>
</dbReference>
<dbReference type="InterPro" id="IPR003439">
    <property type="entry name" value="ABC_transporter-like_ATP-bd"/>
</dbReference>
<dbReference type="Gene3D" id="1.20.1560.10">
    <property type="entry name" value="ABC transporter type 1, transmembrane domain"/>
    <property type="match status" value="1"/>
</dbReference>
<keyword evidence="7 8" id="KW-0472">Membrane</keyword>
<proteinExistence type="predicted"/>
<dbReference type="Proteomes" id="UP000092931">
    <property type="component" value="Chromosome"/>
</dbReference>
<protein>
    <submittedName>
        <fullName evidence="11">ABC transporter ATP-binding protein</fullName>
    </submittedName>
</protein>
<dbReference type="PROSITE" id="PS50929">
    <property type="entry name" value="ABC_TM1F"/>
    <property type="match status" value="1"/>
</dbReference>
<dbReference type="FunFam" id="3.40.50.300:FF:000287">
    <property type="entry name" value="Multidrug ABC transporter ATP-binding protein"/>
    <property type="match status" value="1"/>
</dbReference>
<accession>A0A1B1YMN1</accession>
<sequence length="598" mass="67559">MTASNGKKHDRSEDIYNKKANVARLLSYFIPYIPHIVLAIIVAFAINATVIIKPRILQRVIDDYLVPEIYDKTAINRLGFVYFGLILLGAALNYSQSILLNYVGQNIMHRLRTELFNKIQRMNMSFFDHFSSGRLLTRVTNDVEALNELFSGVLINLFRDTVMIIGLVWVMFSMDTTLAVVAICTVPVIAVIAVIYRKAARKNFIRMKQAVARINGFLAENITGMKIVQIFHREKQKFEEYNAIEKDYFDSSLREVILNSLGKPIVEVINNLGIAALVWVCAGDILSGSFEYGVLYTFISYVREFFQPINEIADKYTSLQSAVISSERIFEIMDIEDKVENLDTGIGCENLHGEIEFQNVWFAYEEGNWILKDVSFHIKPGETVAFVGATGSGKSTIISLITRFYDIQKGKILIDGVDIKEYRLTDLRRKIAVVLQDVFLFTGDIASNIRLNNDELTDEDVYKALKVACADGFVNSLPDGIKSEVKERGCTFSSGQRQLLSFARAVALNPAILILDEATAYIDTETEEMIQKSLENVIAGRTSILIAHRLSTIRKADRIYVIDDGRIVEEGDHETLMNLNGLYRSYVELSLSKGIEEK</sequence>
<dbReference type="GO" id="GO:0016887">
    <property type="term" value="F:ATP hydrolysis activity"/>
    <property type="evidence" value="ECO:0007669"/>
    <property type="project" value="InterPro"/>
</dbReference>